<evidence type="ECO:0000313" key="3">
    <source>
        <dbReference type="Proteomes" id="UP001457282"/>
    </source>
</evidence>
<protein>
    <submittedName>
        <fullName evidence="2">Uncharacterized protein</fullName>
    </submittedName>
</protein>
<organism evidence="2 3">
    <name type="scientific">Rubus argutus</name>
    <name type="common">Southern blackberry</name>
    <dbReference type="NCBI Taxonomy" id="59490"/>
    <lineage>
        <taxon>Eukaryota</taxon>
        <taxon>Viridiplantae</taxon>
        <taxon>Streptophyta</taxon>
        <taxon>Embryophyta</taxon>
        <taxon>Tracheophyta</taxon>
        <taxon>Spermatophyta</taxon>
        <taxon>Magnoliopsida</taxon>
        <taxon>eudicotyledons</taxon>
        <taxon>Gunneridae</taxon>
        <taxon>Pentapetalae</taxon>
        <taxon>rosids</taxon>
        <taxon>fabids</taxon>
        <taxon>Rosales</taxon>
        <taxon>Rosaceae</taxon>
        <taxon>Rosoideae</taxon>
        <taxon>Rosoideae incertae sedis</taxon>
        <taxon>Rubus</taxon>
    </lineage>
</organism>
<gene>
    <name evidence="2" type="ORF">M0R45_001782</name>
</gene>
<sequence>MDVGAPLAGIVAEEDSSRELELGTTTAAAQRERERRGSLGMAAHDLGVAVVGESILDRWRLKFSAASRHWWIDANGGLLNWGRGAAMVD</sequence>
<dbReference type="EMBL" id="JBEDUW010000268">
    <property type="protein sequence ID" value="KAK9902274.1"/>
    <property type="molecule type" value="Genomic_DNA"/>
</dbReference>
<evidence type="ECO:0000256" key="1">
    <source>
        <dbReference type="SAM" id="MobiDB-lite"/>
    </source>
</evidence>
<feature type="region of interest" description="Disordered" evidence="1">
    <location>
        <begin position="16"/>
        <end position="36"/>
    </location>
</feature>
<dbReference type="Proteomes" id="UP001457282">
    <property type="component" value="Unassembled WGS sequence"/>
</dbReference>
<evidence type="ECO:0000313" key="2">
    <source>
        <dbReference type="EMBL" id="KAK9902274.1"/>
    </source>
</evidence>
<accession>A0AAW1VJN1</accession>
<reference evidence="2 3" key="1">
    <citation type="journal article" date="2023" name="G3 (Bethesda)">
        <title>A chromosome-length genome assembly and annotation of blackberry (Rubus argutus, cv. 'Hillquist').</title>
        <authorList>
            <person name="Bruna T."/>
            <person name="Aryal R."/>
            <person name="Dudchenko O."/>
            <person name="Sargent D.J."/>
            <person name="Mead D."/>
            <person name="Buti M."/>
            <person name="Cavallini A."/>
            <person name="Hytonen T."/>
            <person name="Andres J."/>
            <person name="Pham M."/>
            <person name="Weisz D."/>
            <person name="Mascagni F."/>
            <person name="Usai G."/>
            <person name="Natali L."/>
            <person name="Bassil N."/>
            <person name="Fernandez G.E."/>
            <person name="Lomsadze A."/>
            <person name="Armour M."/>
            <person name="Olukolu B."/>
            <person name="Poorten T."/>
            <person name="Britton C."/>
            <person name="Davik J."/>
            <person name="Ashrafi H."/>
            <person name="Aiden E.L."/>
            <person name="Borodovsky M."/>
            <person name="Worthington M."/>
        </authorList>
    </citation>
    <scope>NUCLEOTIDE SEQUENCE [LARGE SCALE GENOMIC DNA]</scope>
    <source>
        <strain evidence="2">PI 553951</strain>
    </source>
</reference>
<proteinExistence type="predicted"/>
<dbReference type="AlphaFoldDB" id="A0AAW1VJN1"/>
<keyword evidence="3" id="KW-1185">Reference proteome</keyword>
<name>A0AAW1VJN1_RUBAR</name>
<comment type="caution">
    <text evidence="2">The sequence shown here is derived from an EMBL/GenBank/DDBJ whole genome shotgun (WGS) entry which is preliminary data.</text>
</comment>